<dbReference type="GO" id="GO:0015833">
    <property type="term" value="P:peptide transport"/>
    <property type="evidence" value="ECO:0007669"/>
    <property type="project" value="InterPro"/>
</dbReference>
<evidence type="ECO:0000256" key="2">
    <source>
        <dbReference type="ARBA" id="ARBA00005417"/>
    </source>
</evidence>
<evidence type="ECO:0000256" key="4">
    <source>
        <dbReference type="ARBA" id="ARBA00022475"/>
    </source>
</evidence>
<keyword evidence="4" id="KW-1003">Cell membrane</keyword>
<keyword evidence="3" id="KW-0813">Transport</keyword>
<dbReference type="NCBIfam" id="NF007739">
    <property type="entry name" value="PRK10419.1"/>
    <property type="match status" value="2"/>
</dbReference>
<evidence type="ECO:0000256" key="8">
    <source>
        <dbReference type="SAM" id="MobiDB-lite"/>
    </source>
</evidence>
<keyword evidence="11" id="KW-1185">Reference proteome</keyword>
<evidence type="ECO:0000256" key="6">
    <source>
        <dbReference type="ARBA" id="ARBA00022840"/>
    </source>
</evidence>
<feature type="compositionally biased region" description="Pro residues" evidence="8">
    <location>
        <begin position="13"/>
        <end position="27"/>
    </location>
</feature>
<dbReference type="PANTHER" id="PTHR43297:SF2">
    <property type="entry name" value="DIPEPTIDE TRANSPORT ATP-BINDING PROTEIN DPPD"/>
    <property type="match status" value="1"/>
</dbReference>
<accession>A0A147KF29</accession>
<keyword evidence="7" id="KW-0472">Membrane</keyword>
<evidence type="ECO:0000256" key="7">
    <source>
        <dbReference type="ARBA" id="ARBA00023136"/>
    </source>
</evidence>
<dbReference type="InterPro" id="IPR003593">
    <property type="entry name" value="AAA+_ATPase"/>
</dbReference>
<name>A0A147KF29_THECS</name>
<dbReference type="InterPro" id="IPR017871">
    <property type="entry name" value="ABC_transporter-like_CS"/>
</dbReference>
<dbReference type="GO" id="GO:0016887">
    <property type="term" value="F:ATP hydrolysis activity"/>
    <property type="evidence" value="ECO:0007669"/>
    <property type="project" value="InterPro"/>
</dbReference>
<dbReference type="PANTHER" id="PTHR43297">
    <property type="entry name" value="OLIGOPEPTIDE TRANSPORT ATP-BINDING PROTEIN APPD"/>
    <property type="match status" value="1"/>
</dbReference>
<feature type="region of interest" description="Disordered" evidence="8">
    <location>
        <begin position="687"/>
        <end position="712"/>
    </location>
</feature>
<feature type="region of interest" description="Disordered" evidence="8">
    <location>
        <begin position="360"/>
        <end position="381"/>
    </location>
</feature>
<evidence type="ECO:0000256" key="5">
    <source>
        <dbReference type="ARBA" id="ARBA00022741"/>
    </source>
</evidence>
<dbReference type="Gene3D" id="3.40.50.300">
    <property type="entry name" value="P-loop containing nucleotide triphosphate hydrolases"/>
    <property type="match status" value="2"/>
</dbReference>
<dbReference type="OrthoDB" id="2986442at2"/>
<evidence type="ECO:0000259" key="9">
    <source>
        <dbReference type="PROSITE" id="PS50893"/>
    </source>
</evidence>
<dbReference type="SUPFAM" id="SSF52540">
    <property type="entry name" value="P-loop containing nucleoside triphosphate hydrolases"/>
    <property type="match status" value="2"/>
</dbReference>
<evidence type="ECO:0000313" key="10">
    <source>
        <dbReference type="EMBL" id="KUP95839.1"/>
    </source>
</evidence>
<dbReference type="GO" id="GO:0005886">
    <property type="term" value="C:plasma membrane"/>
    <property type="evidence" value="ECO:0007669"/>
    <property type="project" value="UniProtKB-SubCell"/>
</dbReference>
<sequence length="712" mass="76915">MHTVTGTETHPEPASPPETTPTRPPGEPVLCVEDLHVTFPGTGPGGDVRAVRGLSYRLHRGEILGVVGESGAGKSAAALAVPGLLPDHARVSGSIRLNGQELLGLDERRLAAVRGSTVSMVFQDPLAALTPVRTVGSQLAEAVRLHQPRLSRRQARDRAVALLRRVGIPDADRRVDSFPHELSGGMRQRVMIAMALANDPDVILCDEPTTALDTTVQAQILDLLAAVRRETGTAIVVITHDLGVVAEIADRVLVMYAGRPVETGTVAQVYRRPRMPYTMGLLGALPRVDTPDPVPPTPIPGTPPPPTEPHRGCPFAPRCPVALPRCGTDPPALLPVDPAPHDPGHRAACHRTAEITARGWTPADLYPPPEHPRPAAPAPRDRRPVVLAVDNLVKHHPLHGGTLLRRRVGTVRAVDGISFDLREHETLALVGESGAGKTTVLTEILELTRPDHGRITVLGRDTGTLTPKQRFALRRDLQVVLQDSSEALDPRMTVAEIVAEPLRVHRHPRRQVPHRVRELLALVGLDDSHARRRPAQLSGGERQRVGIARAIALQPRLLLLDEPVSALDVSVRAGILALLAELRARLGLSCLVVAHDLAVVRHIADRVAVMHRGVLVEIGDTESVYTAPRHPYTQALLAAVPVPEPATDRRAARAVAAAEPPDPAAAPSGCRFRTRCPRYLSLTETDRRRCETQPPRPRRLGDADHQVACHHA</sequence>
<dbReference type="STRING" id="665004.AC529_15495"/>
<comment type="caution">
    <text evidence="10">The sequence shown here is derived from an EMBL/GenBank/DDBJ whole genome shotgun (WGS) entry which is preliminary data.</text>
</comment>
<reference evidence="11" key="1">
    <citation type="journal article" date="2017" name="Acta Aliment.">
        <title>Plant polysaccharide degrading enzyme system of Thermpbifida cellulosilytica TB100 revealed by de novo genome project data.</title>
        <authorList>
            <person name="Toth A."/>
            <person name="Baka E."/>
            <person name="Luzics S."/>
            <person name="Bata-Vidacs I."/>
            <person name="Nagy I."/>
            <person name="Balint B."/>
            <person name="Herceg R."/>
            <person name="Olasz F."/>
            <person name="Wilk T."/>
            <person name="Nagy T."/>
            <person name="Kriszt B."/>
            <person name="Nagy I."/>
            <person name="Kukolya J."/>
        </authorList>
    </citation>
    <scope>NUCLEOTIDE SEQUENCE [LARGE SCALE GENOMIC DNA]</scope>
    <source>
        <strain evidence="11">TB100</strain>
    </source>
</reference>
<dbReference type="GO" id="GO:0005524">
    <property type="term" value="F:ATP binding"/>
    <property type="evidence" value="ECO:0007669"/>
    <property type="project" value="UniProtKB-KW"/>
</dbReference>
<feature type="compositionally biased region" description="Pro residues" evidence="8">
    <location>
        <begin position="365"/>
        <end position="377"/>
    </location>
</feature>
<dbReference type="AlphaFoldDB" id="A0A147KF29"/>
<dbReference type="InterPro" id="IPR013563">
    <property type="entry name" value="Oligopep_ABC_C"/>
</dbReference>
<organism evidence="10 11">
    <name type="scientific">Thermobifida cellulosilytica TB100</name>
    <dbReference type="NCBI Taxonomy" id="665004"/>
    <lineage>
        <taxon>Bacteria</taxon>
        <taxon>Bacillati</taxon>
        <taxon>Actinomycetota</taxon>
        <taxon>Actinomycetes</taxon>
        <taxon>Streptosporangiales</taxon>
        <taxon>Nocardiopsidaceae</taxon>
        <taxon>Thermobifida</taxon>
    </lineage>
</organism>
<feature type="domain" description="ABC transporter" evidence="9">
    <location>
        <begin position="387"/>
        <end position="637"/>
    </location>
</feature>
<feature type="region of interest" description="Disordered" evidence="8">
    <location>
        <begin position="1"/>
        <end position="27"/>
    </location>
</feature>
<dbReference type="SMART" id="SM00382">
    <property type="entry name" value="AAA"/>
    <property type="match status" value="2"/>
</dbReference>
<keyword evidence="5" id="KW-0547">Nucleotide-binding</keyword>
<dbReference type="InterPro" id="IPR003439">
    <property type="entry name" value="ABC_transporter-like_ATP-bd"/>
</dbReference>
<feature type="domain" description="ABC transporter" evidence="9">
    <location>
        <begin position="30"/>
        <end position="282"/>
    </location>
</feature>
<feature type="compositionally biased region" description="Basic and acidic residues" evidence="8">
    <location>
        <begin position="699"/>
        <end position="712"/>
    </location>
</feature>
<dbReference type="CDD" id="cd03257">
    <property type="entry name" value="ABC_NikE_OppD_transporters"/>
    <property type="match status" value="2"/>
</dbReference>
<proteinExistence type="inferred from homology"/>
<evidence type="ECO:0000313" key="11">
    <source>
        <dbReference type="Proteomes" id="UP000074382"/>
    </source>
</evidence>
<dbReference type="PROSITE" id="PS50893">
    <property type="entry name" value="ABC_TRANSPORTER_2"/>
    <property type="match status" value="2"/>
</dbReference>
<protein>
    <recommendedName>
        <fullName evidence="9">ABC transporter domain-containing protein</fullName>
    </recommendedName>
</protein>
<comment type="similarity">
    <text evidence="2">Belongs to the ABC transporter superfamily.</text>
</comment>
<evidence type="ECO:0000256" key="1">
    <source>
        <dbReference type="ARBA" id="ARBA00004202"/>
    </source>
</evidence>
<gene>
    <name evidence="10" type="ORF">AC529_15495</name>
</gene>
<comment type="subcellular location">
    <subcellularLocation>
        <location evidence="1">Cell membrane</location>
        <topology evidence="1">Peripheral membrane protein</topology>
    </subcellularLocation>
</comment>
<dbReference type="PROSITE" id="PS00211">
    <property type="entry name" value="ABC_TRANSPORTER_1"/>
    <property type="match status" value="2"/>
</dbReference>
<dbReference type="FunFam" id="3.40.50.300:FF:000016">
    <property type="entry name" value="Oligopeptide ABC transporter ATP-binding component"/>
    <property type="match status" value="1"/>
</dbReference>
<dbReference type="RefSeq" id="WP_083948350.1">
    <property type="nucleotide sequence ID" value="NZ_KQ950185.1"/>
</dbReference>
<evidence type="ECO:0000256" key="3">
    <source>
        <dbReference type="ARBA" id="ARBA00022448"/>
    </source>
</evidence>
<dbReference type="InterPro" id="IPR027417">
    <property type="entry name" value="P-loop_NTPase"/>
</dbReference>
<dbReference type="Proteomes" id="UP000074382">
    <property type="component" value="Unassembled WGS sequence"/>
</dbReference>
<dbReference type="Pfam" id="PF08352">
    <property type="entry name" value="oligo_HPY"/>
    <property type="match status" value="2"/>
</dbReference>
<dbReference type="Pfam" id="PF00005">
    <property type="entry name" value="ABC_tran"/>
    <property type="match status" value="2"/>
</dbReference>
<keyword evidence="6" id="KW-0067">ATP-binding</keyword>
<dbReference type="InterPro" id="IPR050388">
    <property type="entry name" value="ABC_Ni/Peptide_Import"/>
</dbReference>
<dbReference type="EMBL" id="LGEM01000107">
    <property type="protein sequence ID" value="KUP95839.1"/>
    <property type="molecule type" value="Genomic_DNA"/>
</dbReference>
<dbReference type="PATRIC" id="fig|665004.4.peg.3600"/>
<dbReference type="NCBIfam" id="NF008453">
    <property type="entry name" value="PRK11308.1"/>
    <property type="match status" value="2"/>
</dbReference>
<dbReference type="NCBIfam" id="TIGR01727">
    <property type="entry name" value="oligo_HPY"/>
    <property type="match status" value="2"/>
</dbReference>